<protein>
    <recommendedName>
        <fullName evidence="3">FAR1 domain-containing protein</fullName>
    </recommendedName>
</protein>
<accession>A0A9R1WQ47</accession>
<dbReference type="EMBL" id="NBSK02000001">
    <property type="protein sequence ID" value="KAJ0227688.1"/>
    <property type="molecule type" value="Genomic_DNA"/>
</dbReference>
<dbReference type="AlphaFoldDB" id="A0A9R1WQ47"/>
<evidence type="ECO:0000313" key="1">
    <source>
        <dbReference type="EMBL" id="KAJ0227688.1"/>
    </source>
</evidence>
<comment type="caution">
    <text evidence="1">The sequence shown here is derived from an EMBL/GenBank/DDBJ whole genome shotgun (WGS) entry which is preliminary data.</text>
</comment>
<evidence type="ECO:0008006" key="3">
    <source>
        <dbReference type="Google" id="ProtNLM"/>
    </source>
</evidence>
<sequence length="112" mass="12906">MSVNIGDLTSAYVHEDCICRIYDSCSLNTEDDILKLTEHTHAELQYDIVSDEIIPKIGSTFNSLDETVTMYRNYATKLGFSIKYGSTTFYDDEIKSLKKKTYSLQQIWRANK</sequence>
<proteinExistence type="predicted"/>
<reference evidence="1 2" key="1">
    <citation type="journal article" date="2017" name="Nat. Commun.">
        <title>Genome assembly with in vitro proximity ligation data and whole-genome triplication in lettuce.</title>
        <authorList>
            <person name="Reyes-Chin-Wo S."/>
            <person name="Wang Z."/>
            <person name="Yang X."/>
            <person name="Kozik A."/>
            <person name="Arikit S."/>
            <person name="Song C."/>
            <person name="Xia L."/>
            <person name="Froenicke L."/>
            <person name="Lavelle D.O."/>
            <person name="Truco M.J."/>
            <person name="Xia R."/>
            <person name="Zhu S."/>
            <person name="Xu C."/>
            <person name="Xu H."/>
            <person name="Xu X."/>
            <person name="Cox K."/>
            <person name="Korf I."/>
            <person name="Meyers B.C."/>
            <person name="Michelmore R.W."/>
        </authorList>
    </citation>
    <scope>NUCLEOTIDE SEQUENCE [LARGE SCALE GENOMIC DNA]</scope>
    <source>
        <strain evidence="2">cv. Salinas</strain>
        <tissue evidence="1">Seedlings</tissue>
    </source>
</reference>
<organism evidence="1 2">
    <name type="scientific">Lactuca sativa</name>
    <name type="common">Garden lettuce</name>
    <dbReference type="NCBI Taxonomy" id="4236"/>
    <lineage>
        <taxon>Eukaryota</taxon>
        <taxon>Viridiplantae</taxon>
        <taxon>Streptophyta</taxon>
        <taxon>Embryophyta</taxon>
        <taxon>Tracheophyta</taxon>
        <taxon>Spermatophyta</taxon>
        <taxon>Magnoliopsida</taxon>
        <taxon>eudicotyledons</taxon>
        <taxon>Gunneridae</taxon>
        <taxon>Pentapetalae</taxon>
        <taxon>asterids</taxon>
        <taxon>campanulids</taxon>
        <taxon>Asterales</taxon>
        <taxon>Asteraceae</taxon>
        <taxon>Cichorioideae</taxon>
        <taxon>Cichorieae</taxon>
        <taxon>Lactucinae</taxon>
        <taxon>Lactuca</taxon>
    </lineage>
</organism>
<name>A0A9R1WQ47_LACSA</name>
<gene>
    <name evidence="1" type="ORF">LSAT_V11C100048760</name>
</gene>
<evidence type="ECO:0000313" key="2">
    <source>
        <dbReference type="Proteomes" id="UP000235145"/>
    </source>
</evidence>
<dbReference type="Proteomes" id="UP000235145">
    <property type="component" value="Unassembled WGS sequence"/>
</dbReference>
<keyword evidence="2" id="KW-1185">Reference proteome</keyword>